<sequence>MNQQWRYYYQHYPYTQNHLPGYTSYPSPYKQMDQPLARPEYEEQCDKKQVEQPYYPPLGITEHIEKLYEKLIEMENETKEIKEEIENIKPITIENINYKIQDLNVEDLSGTLLVGLTALSDAENLKELLSENGSVKFNDQETEDFENNFMNNQEANEPNNNQDNS</sequence>
<organism evidence="2 3">
    <name type="scientific">Virgibacillus tibetensis</name>
    <dbReference type="NCBI Taxonomy" id="3042313"/>
    <lineage>
        <taxon>Bacteria</taxon>
        <taxon>Bacillati</taxon>
        <taxon>Bacillota</taxon>
        <taxon>Bacilli</taxon>
        <taxon>Bacillales</taxon>
        <taxon>Bacillaceae</taxon>
        <taxon>Virgibacillus</taxon>
    </lineage>
</organism>
<dbReference type="Pfam" id="PF10737">
    <property type="entry name" value="GerPC"/>
    <property type="match status" value="1"/>
</dbReference>
<dbReference type="EMBL" id="JARZFX010000013">
    <property type="protein sequence ID" value="MEC5425321.1"/>
    <property type="molecule type" value="Genomic_DNA"/>
</dbReference>
<reference evidence="2 3" key="1">
    <citation type="journal article" date="2024" name="Int. J. Syst. Evol. Microbiol.">
        <title>Virgibacillus tibetensis sp. nov., isolated from salt lake on the Tibetan Plateau of China.</title>
        <authorList>
            <person name="Phurbu D."/>
            <person name="Liu Z.-X."/>
            <person name="Wang R."/>
            <person name="Zheng Y.-Y."/>
            <person name="Liu H.-C."/>
            <person name="Zhou Y.-G."/>
            <person name="Yu Y.-J."/>
            <person name="Li A.-H."/>
        </authorList>
    </citation>
    <scope>NUCLEOTIDE SEQUENCE [LARGE SCALE GENOMIC DNA]</scope>
    <source>
        <strain evidence="2 3">C22-A2</strain>
    </source>
</reference>
<comment type="caution">
    <text evidence="2">The sequence shown here is derived from an EMBL/GenBank/DDBJ whole genome shotgun (WGS) entry which is preliminary data.</text>
</comment>
<evidence type="ECO:0000313" key="3">
    <source>
        <dbReference type="Proteomes" id="UP001335737"/>
    </source>
</evidence>
<evidence type="ECO:0000256" key="1">
    <source>
        <dbReference type="SAM" id="MobiDB-lite"/>
    </source>
</evidence>
<dbReference type="InterPro" id="IPR019673">
    <property type="entry name" value="Spore_germination_GerPC"/>
</dbReference>
<protein>
    <submittedName>
        <fullName evidence="2">Spore germination protein GerPC</fullName>
    </submittedName>
</protein>
<keyword evidence="3" id="KW-1185">Reference proteome</keyword>
<feature type="region of interest" description="Disordered" evidence="1">
    <location>
        <begin position="135"/>
        <end position="165"/>
    </location>
</feature>
<evidence type="ECO:0000313" key="2">
    <source>
        <dbReference type="EMBL" id="MEC5425321.1"/>
    </source>
</evidence>
<dbReference type="RefSeq" id="WP_327608867.1">
    <property type="nucleotide sequence ID" value="NZ_JARZFX010000013.1"/>
</dbReference>
<name>A0ABU6KJM6_9BACI</name>
<dbReference type="Proteomes" id="UP001335737">
    <property type="component" value="Unassembled WGS sequence"/>
</dbReference>
<gene>
    <name evidence="2" type="primary">gerPC</name>
    <name evidence="2" type="ORF">QGM71_17710</name>
</gene>
<proteinExistence type="predicted"/>
<accession>A0ABU6KJM6</accession>
<feature type="compositionally biased region" description="Low complexity" evidence="1">
    <location>
        <begin position="147"/>
        <end position="165"/>
    </location>
</feature>